<evidence type="ECO:0000256" key="2">
    <source>
        <dbReference type="PROSITE-ProRule" id="PRU00235"/>
    </source>
</evidence>
<accession>A0A0B0P9J5</accession>
<gene>
    <name evidence="3" type="ORF">F383_10723</name>
</gene>
<evidence type="ECO:0000313" key="4">
    <source>
        <dbReference type="Proteomes" id="UP000032142"/>
    </source>
</evidence>
<sequence length="194" mass="20406">MDNMPCSIFVCTEGDLYTWGREEGDGRLGLGPGRGPNEGGGLSIPSKVKELPTPVAAVSCGGFFTMALTEDGQLWNWGDEGKVLSWGHGGHGQLGHSSIQNQKVPATIEALADKRVVYIACGGSSSAAITDEGKLYMWGNAKDQQLGVPGLREVQASPVEVNFLMEDDGLGTHNVLSVAVGACHAMCLVSRSRC</sequence>
<dbReference type="InterPro" id="IPR051210">
    <property type="entry name" value="Ub_ligase/GEF_domain"/>
</dbReference>
<feature type="repeat" description="RCC1" evidence="2">
    <location>
        <begin position="14"/>
        <end position="71"/>
    </location>
</feature>
<protein>
    <submittedName>
        <fullName evidence="3">E3 ubiquitin-protein ligase HERC2</fullName>
    </submittedName>
</protein>
<dbReference type="PANTHER" id="PTHR22870">
    <property type="entry name" value="REGULATOR OF CHROMOSOME CONDENSATION"/>
    <property type="match status" value="1"/>
</dbReference>
<feature type="repeat" description="RCC1" evidence="2">
    <location>
        <begin position="81"/>
        <end position="132"/>
    </location>
</feature>
<keyword evidence="1" id="KW-0677">Repeat</keyword>
<reference evidence="4" key="1">
    <citation type="submission" date="2014-09" db="EMBL/GenBank/DDBJ databases">
        <authorList>
            <person name="Mudge J."/>
            <person name="Ramaraj T."/>
            <person name="Lindquist I.E."/>
            <person name="Bharti A.K."/>
            <person name="Sundararajan A."/>
            <person name="Cameron C.T."/>
            <person name="Woodward J.E."/>
            <person name="May G.D."/>
            <person name="Brubaker C."/>
            <person name="Broadhvest J."/>
            <person name="Wilkins T.A."/>
        </authorList>
    </citation>
    <scope>NUCLEOTIDE SEQUENCE</scope>
    <source>
        <strain evidence="4">cv. AKA8401</strain>
    </source>
</reference>
<proteinExistence type="predicted"/>
<dbReference type="InterPro" id="IPR009091">
    <property type="entry name" value="RCC1/BLIP-II"/>
</dbReference>
<dbReference type="SUPFAM" id="SSF50985">
    <property type="entry name" value="RCC1/BLIP-II"/>
    <property type="match status" value="1"/>
</dbReference>
<evidence type="ECO:0000313" key="3">
    <source>
        <dbReference type="EMBL" id="KHG21582.1"/>
    </source>
</evidence>
<dbReference type="Proteomes" id="UP000032142">
    <property type="component" value="Unassembled WGS sequence"/>
</dbReference>
<dbReference type="EMBL" id="KN418974">
    <property type="protein sequence ID" value="KHG21582.1"/>
    <property type="molecule type" value="Genomic_DNA"/>
</dbReference>
<dbReference type="Gene3D" id="2.130.10.30">
    <property type="entry name" value="Regulator of chromosome condensation 1/beta-lactamase-inhibitor protein II"/>
    <property type="match status" value="2"/>
</dbReference>
<feature type="repeat" description="RCC1" evidence="2">
    <location>
        <begin position="133"/>
        <end position="191"/>
    </location>
</feature>
<evidence type="ECO:0000256" key="1">
    <source>
        <dbReference type="ARBA" id="ARBA00022737"/>
    </source>
</evidence>
<dbReference type="PANTHER" id="PTHR22870:SF408">
    <property type="entry name" value="OS09G0560450 PROTEIN"/>
    <property type="match status" value="1"/>
</dbReference>
<dbReference type="AlphaFoldDB" id="A0A0B0P9J5"/>
<keyword evidence="4" id="KW-1185">Reference proteome</keyword>
<name>A0A0B0P9J5_GOSAR</name>
<dbReference type="Pfam" id="PF00415">
    <property type="entry name" value="RCC1"/>
    <property type="match status" value="3"/>
</dbReference>
<organism evidence="3 4">
    <name type="scientific">Gossypium arboreum</name>
    <name type="common">Tree cotton</name>
    <name type="synonym">Gossypium nanking</name>
    <dbReference type="NCBI Taxonomy" id="29729"/>
    <lineage>
        <taxon>Eukaryota</taxon>
        <taxon>Viridiplantae</taxon>
        <taxon>Streptophyta</taxon>
        <taxon>Embryophyta</taxon>
        <taxon>Tracheophyta</taxon>
        <taxon>Spermatophyta</taxon>
        <taxon>Magnoliopsida</taxon>
        <taxon>eudicotyledons</taxon>
        <taxon>Gunneridae</taxon>
        <taxon>Pentapetalae</taxon>
        <taxon>rosids</taxon>
        <taxon>malvids</taxon>
        <taxon>Malvales</taxon>
        <taxon>Malvaceae</taxon>
        <taxon>Malvoideae</taxon>
        <taxon>Gossypium</taxon>
    </lineage>
</organism>
<dbReference type="PROSITE" id="PS50012">
    <property type="entry name" value="RCC1_3"/>
    <property type="match status" value="3"/>
</dbReference>
<dbReference type="InterPro" id="IPR000408">
    <property type="entry name" value="Reg_chr_condens"/>
</dbReference>